<dbReference type="GO" id="GO:0016740">
    <property type="term" value="F:transferase activity"/>
    <property type="evidence" value="ECO:0007669"/>
    <property type="project" value="UniProtKB-KW"/>
</dbReference>
<dbReference type="OrthoDB" id="5567366at2"/>
<keyword evidence="3" id="KW-1185">Reference proteome</keyword>
<gene>
    <name evidence="2" type="ORF">DZ860_04360</name>
</gene>
<evidence type="ECO:0000313" key="2">
    <source>
        <dbReference type="EMBL" id="RJX74365.1"/>
    </source>
</evidence>
<dbReference type="CDD" id="cd06661">
    <property type="entry name" value="GGCT_like"/>
    <property type="match status" value="1"/>
</dbReference>
<dbReference type="InterPro" id="IPR013024">
    <property type="entry name" value="GGCT-like"/>
</dbReference>
<dbReference type="Proteomes" id="UP000273252">
    <property type="component" value="Unassembled WGS sequence"/>
</dbReference>
<dbReference type="EMBL" id="QVMU01000002">
    <property type="protein sequence ID" value="RJX74365.1"/>
    <property type="molecule type" value="Genomic_DNA"/>
</dbReference>
<sequence>MAIYIFGYGSLMNSASRQLTGQTSAAVPSIIHGFRRSWGKIDDSYSLSPLVVARGDGLVNGVLLKVDQKELIEFDRRERGYHRVAVMTKQIESQLMIQDEDEVWVYIKNDAVPPCELSPIMQTYVDTVIAGCLEISEQFALQFVEHTIGWHHPLENDRHAPKYGNLAGVTTEHHSAIDRLVAPVITKL</sequence>
<reference evidence="2 3" key="1">
    <citation type="submission" date="2018-08" db="EMBL/GenBank/DDBJ databases">
        <title>Vibrio isolated from the Eastern China Marginal Seas.</title>
        <authorList>
            <person name="Li Y."/>
        </authorList>
    </citation>
    <scope>NUCLEOTIDE SEQUENCE [LARGE SCALE GENOMIC DNA]</scope>
    <source>
        <strain evidence="2 3">BEI233</strain>
    </source>
</reference>
<dbReference type="SUPFAM" id="SSF110857">
    <property type="entry name" value="Gamma-glutamyl cyclotransferase-like"/>
    <property type="match status" value="1"/>
</dbReference>
<evidence type="ECO:0000259" key="1">
    <source>
        <dbReference type="Pfam" id="PF06094"/>
    </source>
</evidence>
<proteinExistence type="predicted"/>
<feature type="domain" description="Gamma-glutamylcyclotransferase AIG2-like" evidence="1">
    <location>
        <begin position="5"/>
        <end position="110"/>
    </location>
</feature>
<accession>A0A3A6QNW1</accession>
<dbReference type="InterPro" id="IPR009288">
    <property type="entry name" value="AIG2-like_dom"/>
</dbReference>
<keyword evidence="2" id="KW-0808">Transferase</keyword>
<evidence type="ECO:0000313" key="3">
    <source>
        <dbReference type="Proteomes" id="UP000273252"/>
    </source>
</evidence>
<dbReference type="InterPro" id="IPR036568">
    <property type="entry name" value="GGCT-like_sf"/>
</dbReference>
<dbReference type="Gene3D" id="3.10.490.10">
    <property type="entry name" value="Gamma-glutamyl cyclotransferase-like"/>
    <property type="match status" value="1"/>
</dbReference>
<protein>
    <submittedName>
        <fullName evidence="2">Gamma-glutamylcyclotransferase</fullName>
    </submittedName>
</protein>
<name>A0A3A6QNW1_9VIBR</name>
<dbReference type="Pfam" id="PF06094">
    <property type="entry name" value="GGACT"/>
    <property type="match status" value="1"/>
</dbReference>
<dbReference type="AlphaFoldDB" id="A0A3A6QNW1"/>
<comment type="caution">
    <text evidence="2">The sequence shown here is derived from an EMBL/GenBank/DDBJ whole genome shotgun (WGS) entry which is preliminary data.</text>
</comment>
<organism evidence="2 3">
    <name type="scientific">Vibrio sinensis</name>
    <dbReference type="NCBI Taxonomy" id="2302434"/>
    <lineage>
        <taxon>Bacteria</taxon>
        <taxon>Pseudomonadati</taxon>
        <taxon>Pseudomonadota</taxon>
        <taxon>Gammaproteobacteria</taxon>
        <taxon>Vibrionales</taxon>
        <taxon>Vibrionaceae</taxon>
        <taxon>Vibrio</taxon>
    </lineage>
</organism>